<dbReference type="InterPro" id="IPR011009">
    <property type="entry name" value="Kinase-like_dom_sf"/>
</dbReference>
<keyword evidence="1" id="KW-0808">Transferase</keyword>
<gene>
    <name evidence="1" type="ORF">GGQ54_000837</name>
</gene>
<protein>
    <submittedName>
        <fullName evidence="1">Streptomycin 6-kinase</fullName>
        <ecNumber evidence="1">2.7.1.72</ecNumber>
    </submittedName>
</protein>
<organism evidence="1 2">
    <name type="scientific">Naumannella cuiyingiana</name>
    <dbReference type="NCBI Taxonomy" id="1347891"/>
    <lineage>
        <taxon>Bacteria</taxon>
        <taxon>Bacillati</taxon>
        <taxon>Actinomycetota</taxon>
        <taxon>Actinomycetes</taxon>
        <taxon>Propionibacteriales</taxon>
        <taxon>Propionibacteriaceae</taxon>
        <taxon>Naumannella</taxon>
    </lineage>
</organism>
<dbReference type="EMBL" id="JACBZS010000001">
    <property type="protein sequence ID" value="NYI70277.1"/>
    <property type="molecule type" value="Genomic_DNA"/>
</dbReference>
<sequence length="316" mass="35214">MSGPGSFAAAEVPRDLAGHRELGEGWPDWLDRLPRLAADLLAEWELTRDGAEVWHGFGSLVLPVRDRDGVPGVFKIAYDGDDEGLHEALGLQRWAGNGAVRLLRADPRRRALLLERLHRRDLGELWDVEACEIVAGLYAKLHVPAGAPLQLITDHVARWLDDLARLPRDAPIPRRHVEQALALGRELVADPASTGVIIHGDLHYANVLAADRAPWLAIDPKPMSGDPHYEPAPMLWNRFDELGTGAALRYGLRTRLETLVDAAGLDHDRARDWVIVRMIINAHWSIQDAERAGRSLNAEEREWITRCITIAKSVQD</sequence>
<dbReference type="RefSeq" id="WP_179444250.1">
    <property type="nucleotide sequence ID" value="NZ_JACBZS010000001.1"/>
</dbReference>
<evidence type="ECO:0000313" key="1">
    <source>
        <dbReference type="EMBL" id="NYI70277.1"/>
    </source>
</evidence>
<comment type="caution">
    <text evidence="1">The sequence shown here is derived from an EMBL/GenBank/DDBJ whole genome shotgun (WGS) entry which is preliminary data.</text>
</comment>
<proteinExistence type="predicted"/>
<name>A0A7Z0D7G1_9ACTN</name>
<dbReference type="EC" id="2.7.1.72" evidence="1"/>
<reference evidence="1 2" key="1">
    <citation type="submission" date="2020-07" db="EMBL/GenBank/DDBJ databases">
        <title>Sequencing the genomes of 1000 actinobacteria strains.</title>
        <authorList>
            <person name="Klenk H.-P."/>
        </authorList>
    </citation>
    <scope>NUCLEOTIDE SEQUENCE [LARGE SCALE GENOMIC DNA]</scope>
    <source>
        <strain evidence="1 2">DSM 103164</strain>
    </source>
</reference>
<dbReference type="GO" id="GO:0050300">
    <property type="term" value="F:aminoglycoside 6-kinase activity"/>
    <property type="evidence" value="ECO:0007669"/>
    <property type="project" value="UniProtKB-EC"/>
</dbReference>
<dbReference type="Pfam" id="PF04655">
    <property type="entry name" value="APH_6_hur"/>
    <property type="match status" value="1"/>
</dbReference>
<keyword evidence="2" id="KW-1185">Reference proteome</keyword>
<keyword evidence="1" id="KW-0418">Kinase</keyword>
<dbReference type="SUPFAM" id="SSF56112">
    <property type="entry name" value="Protein kinase-like (PK-like)"/>
    <property type="match status" value="1"/>
</dbReference>
<dbReference type="InterPro" id="IPR006748">
    <property type="entry name" value="NH2Glyco/OHUrea_AB-resist_kin"/>
</dbReference>
<dbReference type="Proteomes" id="UP000527616">
    <property type="component" value="Unassembled WGS sequence"/>
</dbReference>
<evidence type="ECO:0000313" key="2">
    <source>
        <dbReference type="Proteomes" id="UP000527616"/>
    </source>
</evidence>
<dbReference type="GO" id="GO:0019748">
    <property type="term" value="P:secondary metabolic process"/>
    <property type="evidence" value="ECO:0007669"/>
    <property type="project" value="InterPro"/>
</dbReference>
<dbReference type="Gene3D" id="3.90.1200.10">
    <property type="match status" value="1"/>
</dbReference>
<accession>A0A7Z0D7G1</accession>
<dbReference type="AlphaFoldDB" id="A0A7Z0D7G1"/>